<name>A0A328D1P2_9ASTE</name>
<evidence type="ECO:0000313" key="3">
    <source>
        <dbReference type="EMBL" id="RAL39364.1"/>
    </source>
</evidence>
<keyword evidence="4" id="KW-1185">Reference proteome</keyword>
<keyword evidence="2" id="KW-0472">Membrane</keyword>
<gene>
    <name evidence="3" type="ORF">DM860_002897</name>
</gene>
<dbReference type="PANTHER" id="PTHR34553">
    <property type="entry name" value="OS05G0597400 PROTEIN"/>
    <property type="match status" value="1"/>
</dbReference>
<dbReference type="PANTHER" id="PTHR34553:SF4">
    <property type="entry name" value="G1_S-SPECIFIC CYCLIN-E PROTEIN"/>
    <property type="match status" value="1"/>
</dbReference>
<proteinExistence type="predicted"/>
<dbReference type="Proteomes" id="UP000249390">
    <property type="component" value="Unassembled WGS sequence"/>
</dbReference>
<protein>
    <submittedName>
        <fullName evidence="3">Uncharacterized protein</fullName>
    </submittedName>
</protein>
<keyword evidence="2" id="KW-1133">Transmembrane helix</keyword>
<keyword evidence="2" id="KW-0812">Transmembrane</keyword>
<evidence type="ECO:0000313" key="4">
    <source>
        <dbReference type="Proteomes" id="UP000249390"/>
    </source>
</evidence>
<reference evidence="3 4" key="1">
    <citation type="submission" date="2018-06" db="EMBL/GenBank/DDBJ databases">
        <title>The Genome of Cuscuta australis (Dodder) Provides Insight into the Evolution of Plant Parasitism.</title>
        <authorList>
            <person name="Liu H."/>
        </authorList>
    </citation>
    <scope>NUCLEOTIDE SEQUENCE [LARGE SCALE GENOMIC DNA]</scope>
    <source>
        <strain evidence="4">cv. Yunnan</strain>
        <tissue evidence="3">Vines</tissue>
    </source>
</reference>
<feature type="region of interest" description="Disordered" evidence="1">
    <location>
        <begin position="123"/>
        <end position="142"/>
    </location>
</feature>
<feature type="transmembrane region" description="Helical" evidence="2">
    <location>
        <begin position="561"/>
        <end position="582"/>
    </location>
</feature>
<sequence length="728" mass="84157">MKKFRTLSFVEHLHIFFRHYQVSWNLLDREFWVSGIIGQFLADGEQPQWPMHLPLVKFANRVRNLLDLQCYLSYRSIFLAPESKKIYILVDNRPWLQDLISHPAHLWQLMVTKSRVSPFANTRGLKENREPGDVQAKPESNAGNSEEVKRWFSLLDAAALSRKSALFPVKKLKISLISSNLNKTLYGFIVFEVAWRDVRGMNYFNELQTDTSFALEAKFMRRWEFDSMTQAASCLHSWFSGTDAEISTLKEYLNPMTGEEFYDAEVNFSTTSVLYSNDDTADDFSSDVKYSVCTSKSCSLPPETIKISAISSSPSTSNGPYKRRNTLKDGLGMFSEDTCCGITGVPVHSQQPYSCDCENDIVEATKYKDILILFRFNDRDLPFKLKDIIMSDLRLLTLLECGLPSWVIFLQSYPGFCHIYRPWMCPLARFLYVLISVITVLIGFYDLYKNVPLIKSTASHLFGPFFDWIETWEMISRIRYLGTMLFLHNFQKAFKGFLSMTRTVQSFLSILTQPFAGPFSEFLEFFLPLWNLCNESAESLFSIAWFILETLWNLVGNTIEVLLFPLWCILSVFETIGTCFLYPLFSILWEILCAPIRVVMGCSSLIASASAFMYDVILDLWMFSSGILRLTSEVESTVASAEVSIWRSLWNDIFSQIFRALRSILHGLVAFLMACNRHRLSIYNHTKEFIQRLSQSRERDQLMIYNGTGHMPVTRMLGDERPHRRREQ</sequence>
<evidence type="ECO:0000256" key="1">
    <source>
        <dbReference type="SAM" id="MobiDB-lite"/>
    </source>
</evidence>
<feature type="transmembrane region" description="Helical" evidence="2">
    <location>
        <begin position="594"/>
        <end position="614"/>
    </location>
</feature>
<comment type="caution">
    <text evidence="3">The sequence shown here is derived from an EMBL/GenBank/DDBJ whole genome shotgun (WGS) entry which is preliminary data.</text>
</comment>
<organism evidence="3 4">
    <name type="scientific">Cuscuta australis</name>
    <dbReference type="NCBI Taxonomy" id="267555"/>
    <lineage>
        <taxon>Eukaryota</taxon>
        <taxon>Viridiplantae</taxon>
        <taxon>Streptophyta</taxon>
        <taxon>Embryophyta</taxon>
        <taxon>Tracheophyta</taxon>
        <taxon>Spermatophyta</taxon>
        <taxon>Magnoliopsida</taxon>
        <taxon>eudicotyledons</taxon>
        <taxon>Gunneridae</taxon>
        <taxon>Pentapetalae</taxon>
        <taxon>asterids</taxon>
        <taxon>lamiids</taxon>
        <taxon>Solanales</taxon>
        <taxon>Convolvulaceae</taxon>
        <taxon>Cuscuteae</taxon>
        <taxon>Cuscuta</taxon>
        <taxon>Cuscuta subgen. Grammica</taxon>
        <taxon>Cuscuta sect. Cleistogrammica</taxon>
    </lineage>
</organism>
<dbReference type="EMBL" id="NQVE01000200">
    <property type="protein sequence ID" value="RAL39364.1"/>
    <property type="molecule type" value="Genomic_DNA"/>
</dbReference>
<evidence type="ECO:0000256" key="2">
    <source>
        <dbReference type="SAM" id="Phobius"/>
    </source>
</evidence>
<dbReference type="AlphaFoldDB" id="A0A328D1P2"/>
<feature type="transmembrane region" description="Helical" evidence="2">
    <location>
        <begin position="537"/>
        <end position="555"/>
    </location>
</feature>
<accession>A0A328D1P2</accession>
<feature type="transmembrane region" description="Helical" evidence="2">
    <location>
        <begin position="430"/>
        <end position="448"/>
    </location>
</feature>